<evidence type="ECO:0000256" key="4">
    <source>
        <dbReference type="ARBA" id="ARBA00022989"/>
    </source>
</evidence>
<dbReference type="GO" id="GO:0005886">
    <property type="term" value="C:plasma membrane"/>
    <property type="evidence" value="ECO:0007669"/>
    <property type="project" value="TreeGrafter"/>
</dbReference>
<dbReference type="Proteomes" id="UP000177838">
    <property type="component" value="Unassembled WGS sequence"/>
</dbReference>
<evidence type="ECO:0000256" key="5">
    <source>
        <dbReference type="ARBA" id="ARBA00023136"/>
    </source>
</evidence>
<proteinExistence type="predicted"/>
<organism evidence="7 8">
    <name type="scientific">Candidatus Vogelbacteria bacterium RIFOXYD1_FULL_46_19</name>
    <dbReference type="NCBI Taxonomy" id="1802439"/>
    <lineage>
        <taxon>Bacteria</taxon>
        <taxon>Candidatus Vogeliibacteriota</taxon>
    </lineage>
</organism>
<accession>A0A1G2QGE6</accession>
<evidence type="ECO:0000256" key="1">
    <source>
        <dbReference type="ARBA" id="ARBA00004141"/>
    </source>
</evidence>
<feature type="transmembrane region" description="Helical" evidence="6">
    <location>
        <begin position="336"/>
        <end position="356"/>
    </location>
</feature>
<feature type="transmembrane region" description="Helical" evidence="6">
    <location>
        <begin position="270"/>
        <end position="290"/>
    </location>
</feature>
<dbReference type="PANTHER" id="PTHR30474">
    <property type="entry name" value="CELL CYCLE PROTEIN"/>
    <property type="match status" value="1"/>
</dbReference>
<feature type="transmembrane region" description="Helical" evidence="6">
    <location>
        <begin position="12"/>
        <end position="32"/>
    </location>
</feature>
<reference evidence="7 8" key="1">
    <citation type="journal article" date="2016" name="Nat. Commun.">
        <title>Thousands of microbial genomes shed light on interconnected biogeochemical processes in an aquifer system.</title>
        <authorList>
            <person name="Anantharaman K."/>
            <person name="Brown C.T."/>
            <person name="Hug L.A."/>
            <person name="Sharon I."/>
            <person name="Castelle C.J."/>
            <person name="Probst A.J."/>
            <person name="Thomas B.C."/>
            <person name="Singh A."/>
            <person name="Wilkins M.J."/>
            <person name="Karaoz U."/>
            <person name="Brodie E.L."/>
            <person name="Williams K.H."/>
            <person name="Hubbard S.S."/>
            <person name="Banfield J.F."/>
        </authorList>
    </citation>
    <scope>NUCLEOTIDE SEQUENCE [LARGE SCALE GENOMIC DNA]</scope>
</reference>
<dbReference type="GO" id="GO:0032153">
    <property type="term" value="C:cell division site"/>
    <property type="evidence" value="ECO:0007669"/>
    <property type="project" value="TreeGrafter"/>
</dbReference>
<evidence type="ECO:0000256" key="3">
    <source>
        <dbReference type="ARBA" id="ARBA00022960"/>
    </source>
</evidence>
<comment type="subcellular location">
    <subcellularLocation>
        <location evidence="1">Membrane</location>
        <topology evidence="1">Multi-pass membrane protein</topology>
    </subcellularLocation>
</comment>
<feature type="transmembrane region" description="Helical" evidence="6">
    <location>
        <begin position="160"/>
        <end position="177"/>
    </location>
</feature>
<dbReference type="AlphaFoldDB" id="A0A1G2QGE6"/>
<dbReference type="PANTHER" id="PTHR30474:SF1">
    <property type="entry name" value="PEPTIDOGLYCAN GLYCOSYLTRANSFERASE MRDB"/>
    <property type="match status" value="1"/>
</dbReference>
<dbReference type="GO" id="GO:0051301">
    <property type="term" value="P:cell division"/>
    <property type="evidence" value="ECO:0007669"/>
    <property type="project" value="InterPro"/>
</dbReference>
<keyword evidence="4 6" id="KW-1133">Transmembrane helix</keyword>
<keyword evidence="5 6" id="KW-0472">Membrane</keyword>
<dbReference type="Pfam" id="PF01098">
    <property type="entry name" value="FTSW_RODA_SPOVE"/>
    <property type="match status" value="1"/>
</dbReference>
<keyword evidence="2 6" id="KW-0812">Transmembrane</keyword>
<dbReference type="EMBL" id="MHTK01000006">
    <property type="protein sequence ID" value="OHA59690.1"/>
    <property type="molecule type" value="Genomic_DNA"/>
</dbReference>
<dbReference type="STRING" id="1802439.A2589_02435"/>
<evidence type="ECO:0000313" key="7">
    <source>
        <dbReference type="EMBL" id="OHA59690.1"/>
    </source>
</evidence>
<dbReference type="InterPro" id="IPR001182">
    <property type="entry name" value="FtsW/RodA"/>
</dbReference>
<keyword evidence="3" id="KW-0133">Cell shape</keyword>
<protein>
    <recommendedName>
        <fullName evidence="9">Rod shape-determining protein RodA</fullName>
    </recommendedName>
</protein>
<comment type="caution">
    <text evidence="7">The sequence shown here is derived from an EMBL/GenBank/DDBJ whole genome shotgun (WGS) entry which is preliminary data.</text>
</comment>
<feature type="transmembrane region" description="Helical" evidence="6">
    <location>
        <begin position="137"/>
        <end position="154"/>
    </location>
</feature>
<evidence type="ECO:0000313" key="8">
    <source>
        <dbReference type="Proteomes" id="UP000177838"/>
    </source>
</evidence>
<feature type="transmembrane region" description="Helical" evidence="6">
    <location>
        <begin position="184"/>
        <end position="202"/>
    </location>
</feature>
<evidence type="ECO:0000256" key="6">
    <source>
        <dbReference type="SAM" id="Phobius"/>
    </source>
</evidence>
<evidence type="ECO:0008006" key="9">
    <source>
        <dbReference type="Google" id="ProtNLM"/>
    </source>
</evidence>
<sequence>MNLRSILGRVSIDWILVSATIPLLLAGLLTMNSFTVDSYYFDRQVFWIIVSFAIFFIFSFVDWRFLRRTEAVVIFYVLGLVGLVGVALFGQVSRNVQSALSFAGVSIQTSEFMKLLLIIILAKYFSRRHIEIARVQHVVISGLYAFVPFVLVALQPDFGSAMVIFFIWLGMTMVSGISKKHLALVFLVGTLAFSGLWIFAFADYQKDRIKTFIHPLADIQGAGYNAFQSTVAVGSGQILGKGVGYGSQSRLNFLPEHQTDFIFAAFAEEWGFIGVLLVFLLFGIIIWRIVLVALNGATNFEVLFGLGLSILLMSHFIIHVGMNIGLLPVTGLPVSFMSYGGSHLLTVFMGLGMLMGMRKYSNVFHRDDIHNEFLGPK</sequence>
<gene>
    <name evidence="7" type="ORF">A2589_02435</name>
</gene>
<feature type="transmembrane region" description="Helical" evidence="6">
    <location>
        <begin position="44"/>
        <end position="61"/>
    </location>
</feature>
<feature type="transmembrane region" description="Helical" evidence="6">
    <location>
        <begin position="302"/>
        <end position="324"/>
    </location>
</feature>
<evidence type="ECO:0000256" key="2">
    <source>
        <dbReference type="ARBA" id="ARBA00022692"/>
    </source>
</evidence>
<feature type="transmembrane region" description="Helical" evidence="6">
    <location>
        <begin position="73"/>
        <end position="93"/>
    </location>
</feature>
<dbReference type="GO" id="GO:0015648">
    <property type="term" value="F:lipid-linked peptidoglycan transporter activity"/>
    <property type="evidence" value="ECO:0007669"/>
    <property type="project" value="TreeGrafter"/>
</dbReference>
<dbReference type="GO" id="GO:0008360">
    <property type="term" value="P:regulation of cell shape"/>
    <property type="evidence" value="ECO:0007669"/>
    <property type="project" value="UniProtKB-KW"/>
</dbReference>
<feature type="transmembrane region" description="Helical" evidence="6">
    <location>
        <begin position="99"/>
        <end position="125"/>
    </location>
</feature>
<name>A0A1G2QGE6_9BACT</name>